<sequence length="218" mass="24683">MKILKKLNGLFDKVENTEASYMKALEKKEEEILKLSVDLQAKADMLKELHKETLKGTISKEAYEEERVEVEKLQAAIAEMQKEVQLIQVYENEDIHAVLEELEAERNVYSAGKRTEMRKIEMELLEAKLAYLEKMQEARAKYNEIVNPEVKIDALKIKLGMKQRSYVSGAGEVLNMIGVGGGYEPLRVEQSEVYNALAYGQLPSGLQSAVSKAREDGI</sequence>
<dbReference type="Proteomes" id="UP000050668">
    <property type="component" value="Unassembled WGS sequence"/>
</dbReference>
<organism evidence="2 3">
    <name type="scientific">Lysinibacillus contaminans</name>
    <dbReference type="NCBI Taxonomy" id="1293441"/>
    <lineage>
        <taxon>Bacteria</taxon>
        <taxon>Bacillati</taxon>
        <taxon>Bacillota</taxon>
        <taxon>Bacilli</taxon>
        <taxon>Bacillales</taxon>
        <taxon>Bacillaceae</taxon>
        <taxon>Lysinibacillus</taxon>
    </lineage>
</organism>
<gene>
    <name evidence="2" type="ORF">AEA09_14780</name>
</gene>
<keyword evidence="1" id="KW-0175">Coiled coil</keyword>
<comment type="caution">
    <text evidence="2">The sequence shown here is derived from an EMBL/GenBank/DDBJ whole genome shotgun (WGS) entry which is preliminary data.</text>
</comment>
<reference evidence="3" key="1">
    <citation type="submission" date="2015-07" db="EMBL/GenBank/DDBJ databases">
        <title>Fjat-14205 dsm 2895.</title>
        <authorList>
            <person name="Liu B."/>
            <person name="Wang J."/>
            <person name="Zhu Y."/>
            <person name="Liu G."/>
            <person name="Chen Q."/>
            <person name="Chen Z."/>
            <person name="Lan J."/>
            <person name="Che J."/>
            <person name="Ge C."/>
            <person name="Shi H."/>
            <person name="Pan Z."/>
            <person name="Liu X."/>
        </authorList>
    </citation>
    <scope>NUCLEOTIDE SEQUENCE [LARGE SCALE GENOMIC DNA]</scope>
    <source>
        <strain evidence="3">DSM 25560</strain>
    </source>
</reference>
<evidence type="ECO:0000313" key="3">
    <source>
        <dbReference type="Proteomes" id="UP000050668"/>
    </source>
</evidence>
<protein>
    <submittedName>
        <fullName evidence="2">Uncharacterized protein</fullName>
    </submittedName>
</protein>
<proteinExistence type="predicted"/>
<dbReference type="EMBL" id="LGRV01000004">
    <property type="protein sequence ID" value="KOS67115.1"/>
    <property type="molecule type" value="Genomic_DNA"/>
</dbReference>
<name>A0ABR5JYF4_9BACI</name>
<keyword evidence="3" id="KW-1185">Reference proteome</keyword>
<evidence type="ECO:0000256" key="1">
    <source>
        <dbReference type="SAM" id="Coils"/>
    </source>
</evidence>
<evidence type="ECO:0000313" key="2">
    <source>
        <dbReference type="EMBL" id="KOS67115.1"/>
    </source>
</evidence>
<accession>A0ABR5JYF4</accession>
<dbReference type="RefSeq" id="WP_053584735.1">
    <property type="nucleotide sequence ID" value="NZ_LGRV01000004.1"/>
</dbReference>
<feature type="coiled-coil region" evidence="1">
    <location>
        <begin position="11"/>
        <end position="93"/>
    </location>
</feature>